<evidence type="ECO:0000256" key="1">
    <source>
        <dbReference type="SAM" id="MobiDB-lite"/>
    </source>
</evidence>
<sequence>MVGIIVVHAVRDRAKHERADERGRPPRDGEEPVELGRLLGGRKLADH</sequence>
<accession>A0A645JDG8</accession>
<feature type="compositionally biased region" description="Basic and acidic residues" evidence="1">
    <location>
        <begin position="13"/>
        <end position="30"/>
    </location>
</feature>
<evidence type="ECO:0000313" key="2">
    <source>
        <dbReference type="EMBL" id="MPN61506.1"/>
    </source>
</evidence>
<dbReference type="AlphaFoldDB" id="A0A645JDG8"/>
<dbReference type="EMBL" id="VSSQ01138204">
    <property type="protein sequence ID" value="MPN61506.1"/>
    <property type="molecule type" value="Genomic_DNA"/>
</dbReference>
<protein>
    <submittedName>
        <fullName evidence="2">Uncharacterized protein</fullName>
    </submittedName>
</protein>
<organism evidence="2">
    <name type="scientific">bioreactor metagenome</name>
    <dbReference type="NCBI Taxonomy" id="1076179"/>
    <lineage>
        <taxon>unclassified sequences</taxon>
        <taxon>metagenomes</taxon>
        <taxon>ecological metagenomes</taxon>
    </lineage>
</organism>
<name>A0A645JDG8_9ZZZZ</name>
<reference evidence="2" key="1">
    <citation type="submission" date="2019-08" db="EMBL/GenBank/DDBJ databases">
        <authorList>
            <person name="Kucharzyk K."/>
            <person name="Murdoch R.W."/>
            <person name="Higgins S."/>
            <person name="Loffler F."/>
        </authorList>
    </citation>
    <scope>NUCLEOTIDE SEQUENCE</scope>
</reference>
<comment type="caution">
    <text evidence="2">The sequence shown here is derived from an EMBL/GenBank/DDBJ whole genome shotgun (WGS) entry which is preliminary data.</text>
</comment>
<gene>
    <name evidence="2" type="ORF">SDC9_209244</name>
</gene>
<feature type="region of interest" description="Disordered" evidence="1">
    <location>
        <begin position="13"/>
        <end position="47"/>
    </location>
</feature>
<proteinExistence type="predicted"/>